<accession>A0ABT1RZI6</accession>
<comment type="similarity">
    <text evidence="1 2">Belongs to the glycosyl hydrolase 31 family.</text>
</comment>
<evidence type="ECO:0008006" key="8">
    <source>
        <dbReference type="Google" id="ProtNLM"/>
    </source>
</evidence>
<dbReference type="SUPFAM" id="SSF51011">
    <property type="entry name" value="Glycosyl hydrolase domain"/>
    <property type="match status" value="1"/>
</dbReference>
<dbReference type="Gene3D" id="2.60.40.1760">
    <property type="entry name" value="glycosyl hydrolase (family 31)"/>
    <property type="match status" value="1"/>
</dbReference>
<dbReference type="InterPro" id="IPR011013">
    <property type="entry name" value="Gal_mutarotase_sf_dom"/>
</dbReference>
<dbReference type="Pfam" id="PF13802">
    <property type="entry name" value="Gal_mutarotas_2"/>
    <property type="match status" value="1"/>
</dbReference>
<dbReference type="InterPro" id="IPR051816">
    <property type="entry name" value="Glycosyl_Hydrolase_31"/>
</dbReference>
<reference evidence="6 7" key="1">
    <citation type="submission" date="2022-06" db="EMBL/GenBank/DDBJ databases">
        <title>Isolation of gut microbiota from human fecal samples.</title>
        <authorList>
            <person name="Pamer E.G."/>
            <person name="Barat B."/>
            <person name="Waligurski E."/>
            <person name="Medina S."/>
            <person name="Paddock L."/>
            <person name="Mostad J."/>
        </authorList>
    </citation>
    <scope>NUCLEOTIDE SEQUENCE [LARGE SCALE GENOMIC DNA]</scope>
    <source>
        <strain evidence="6 7">DFI.9.73</strain>
    </source>
</reference>
<dbReference type="Pfam" id="PF01055">
    <property type="entry name" value="Glyco_hydro_31_2nd"/>
    <property type="match status" value="1"/>
</dbReference>
<evidence type="ECO:0000259" key="5">
    <source>
        <dbReference type="Pfam" id="PF21365"/>
    </source>
</evidence>
<dbReference type="RefSeq" id="WP_256191819.1">
    <property type="nucleotide sequence ID" value="NZ_CAJKKG010000035.1"/>
</dbReference>
<evidence type="ECO:0000256" key="2">
    <source>
        <dbReference type="RuleBase" id="RU361185"/>
    </source>
</evidence>
<dbReference type="Proteomes" id="UP001524473">
    <property type="component" value="Unassembled WGS sequence"/>
</dbReference>
<feature type="domain" description="Glycosyl hydrolase family 31 C-terminal" evidence="5">
    <location>
        <begin position="602"/>
        <end position="685"/>
    </location>
</feature>
<dbReference type="PANTHER" id="PTHR43863">
    <property type="entry name" value="HYDROLASE, PUTATIVE (AFU_ORTHOLOGUE AFUA_1G03140)-RELATED"/>
    <property type="match status" value="1"/>
</dbReference>
<dbReference type="InterPro" id="IPR017853">
    <property type="entry name" value="GH"/>
</dbReference>
<dbReference type="SUPFAM" id="SSF51445">
    <property type="entry name" value="(Trans)glycosidases"/>
    <property type="match status" value="1"/>
</dbReference>
<evidence type="ECO:0000256" key="1">
    <source>
        <dbReference type="ARBA" id="ARBA00007806"/>
    </source>
</evidence>
<dbReference type="InterPro" id="IPR000322">
    <property type="entry name" value="Glyco_hydro_31_TIM"/>
</dbReference>
<dbReference type="PANTHER" id="PTHR43863:SF2">
    <property type="entry name" value="MALTASE-GLUCOAMYLASE"/>
    <property type="match status" value="1"/>
</dbReference>
<evidence type="ECO:0000259" key="3">
    <source>
        <dbReference type="Pfam" id="PF01055"/>
    </source>
</evidence>
<keyword evidence="7" id="KW-1185">Reference proteome</keyword>
<protein>
    <recommendedName>
        <fullName evidence="8">Alpha-D-xyloside xylohydrolase</fullName>
    </recommendedName>
</protein>
<dbReference type="CDD" id="cd06593">
    <property type="entry name" value="GH31_xylosidase_YicI"/>
    <property type="match status" value="1"/>
</dbReference>
<dbReference type="EMBL" id="JANFZH010000018">
    <property type="protein sequence ID" value="MCQ4840096.1"/>
    <property type="molecule type" value="Genomic_DNA"/>
</dbReference>
<evidence type="ECO:0000313" key="6">
    <source>
        <dbReference type="EMBL" id="MCQ4840096.1"/>
    </source>
</evidence>
<dbReference type="InterPro" id="IPR048395">
    <property type="entry name" value="Glyco_hydro_31_C"/>
</dbReference>
<dbReference type="InterPro" id="IPR013780">
    <property type="entry name" value="Glyco_hydro_b"/>
</dbReference>
<keyword evidence="2" id="KW-0378">Hydrolase</keyword>
<evidence type="ECO:0000313" key="7">
    <source>
        <dbReference type="Proteomes" id="UP001524473"/>
    </source>
</evidence>
<proteinExistence type="inferred from homology"/>
<dbReference type="CDD" id="cd14752">
    <property type="entry name" value="GH31_N"/>
    <property type="match status" value="1"/>
</dbReference>
<feature type="domain" description="Glycoside hydrolase family 31 N-terminal" evidence="4">
    <location>
        <begin position="54"/>
        <end position="228"/>
    </location>
</feature>
<dbReference type="Gene3D" id="3.20.20.80">
    <property type="entry name" value="Glycosidases"/>
    <property type="match status" value="1"/>
</dbReference>
<keyword evidence="2" id="KW-0326">Glycosidase</keyword>
<name>A0ABT1RZI6_9FIRM</name>
<comment type="caution">
    <text evidence="6">The sequence shown here is derived from an EMBL/GenBank/DDBJ whole genome shotgun (WGS) entry which is preliminary data.</text>
</comment>
<feature type="domain" description="Glycoside hydrolase family 31 TIM barrel" evidence="3">
    <location>
        <begin position="271"/>
        <end position="593"/>
    </location>
</feature>
<sequence>MDKKAEVTYNPQLGYLKTVFTHNFDFLTEIREYRQEESALELTVGTYRKKTAKVRVDFLTGEAFRFRMYPFEDTAVYENAVFPLEGKTGYELQVTEDCLTASTGRMTLRFGKRPWELSVFLDGKLLTRENVCDANVDNMCKYLPIGFDCDEQGRVIRVRETMYLPSDESFYGFGEKFTGFDKRGQVIHCRQCDALSTNTEKSYKNIPYFMSSRGYSILLNTYTDNVFDMGVGSGVSYGMESADRMLDYMLFCNRDYKGLLSDYTALTGRSPMIPKWAFGLWMSRCSYQTQEEVEAVARRLREEQIPADVIHIDGWQKMSEAGVWQWDLERFPDPRGMIKTLSEQHFHLSLWMWPYIAVGTEGYEYARAHGYLVMNDKGEVSTFHSAATSDAWFAAFDFTNPEMVAWYRGLVQAVVKEGVGVIKTDFSEAVPLDAVYHDGSNGLQGHNKLPLLYAKTIYEACRDVKQEQGERPMLWGRSGYAGTQNYPGNWAGDSSTAENNLACILRGGLSMGLSAVPFWGHDIGGFYNTDSDGYECPPTEEQYIRSAQFGLLSPLSRCHGKTPREPWYFSQQAQEIFRAYDRLRYRLIPYLYSIAWEAHSTGVPMLRALLLEYPDDCTARCVGMEYMLGSSLLVAPVFDQDDFRVYLPEGNWASLLTGGFTEGGRWVRPGKQLENIPVYLRENSALPIQGKDLLFTEEKPFEDLCVLMNLSTAAEEIFFDDGQEYRFRAELKGGTVTVETGLPMTSAVLYTQQPVVRAVVNGEEYTVEERSATVKLLNKNCAVPAE</sequence>
<dbReference type="InterPro" id="IPR025887">
    <property type="entry name" value="Glyco_hydro_31_N_dom"/>
</dbReference>
<dbReference type="Gene3D" id="2.60.40.1180">
    <property type="entry name" value="Golgi alpha-mannosidase II"/>
    <property type="match status" value="1"/>
</dbReference>
<dbReference type="Pfam" id="PF21365">
    <property type="entry name" value="Glyco_hydro_31_3rd"/>
    <property type="match status" value="1"/>
</dbReference>
<dbReference type="SUPFAM" id="SSF74650">
    <property type="entry name" value="Galactose mutarotase-like"/>
    <property type="match status" value="1"/>
</dbReference>
<gene>
    <name evidence="6" type="ORF">NE695_09235</name>
</gene>
<evidence type="ECO:0000259" key="4">
    <source>
        <dbReference type="Pfam" id="PF13802"/>
    </source>
</evidence>
<organism evidence="6 7">
    <name type="scientific">Neglectibacter timonensis</name>
    <dbReference type="NCBI Taxonomy" id="1776382"/>
    <lineage>
        <taxon>Bacteria</taxon>
        <taxon>Bacillati</taxon>
        <taxon>Bacillota</taxon>
        <taxon>Clostridia</taxon>
        <taxon>Eubacteriales</taxon>
        <taxon>Oscillospiraceae</taxon>
        <taxon>Neglectibacter</taxon>
    </lineage>
</organism>